<feature type="region of interest" description="Disordered" evidence="1">
    <location>
        <begin position="92"/>
        <end position="118"/>
    </location>
</feature>
<dbReference type="InterPro" id="IPR027417">
    <property type="entry name" value="P-loop_NTPase"/>
</dbReference>
<dbReference type="Proteomes" id="UP001164459">
    <property type="component" value="Chromosome"/>
</dbReference>
<dbReference type="InterPro" id="IPR016187">
    <property type="entry name" value="CTDL_fold"/>
</dbReference>
<dbReference type="Gene3D" id="3.60.21.10">
    <property type="match status" value="1"/>
</dbReference>
<dbReference type="RefSeq" id="WP_269038734.1">
    <property type="nucleotide sequence ID" value="NZ_CP114040.1"/>
</dbReference>
<evidence type="ECO:0000256" key="1">
    <source>
        <dbReference type="SAM" id="MobiDB-lite"/>
    </source>
</evidence>
<proteinExistence type="predicted"/>
<name>A0ABY7HBA6_9BACT</name>
<keyword evidence="4" id="KW-1185">Reference proteome</keyword>
<dbReference type="Gene3D" id="3.90.1580.10">
    <property type="entry name" value="paralog of FGE (formylglycine-generating enzyme)"/>
    <property type="match status" value="1"/>
</dbReference>
<dbReference type="InterPro" id="IPR007111">
    <property type="entry name" value="NACHT_NTPase"/>
</dbReference>
<dbReference type="PANTHER" id="PTHR23150:SF19">
    <property type="entry name" value="FORMYLGLYCINE-GENERATING ENZYME"/>
    <property type="match status" value="1"/>
</dbReference>
<accession>A0ABY7HBA6</accession>
<dbReference type="InterPro" id="IPR042095">
    <property type="entry name" value="SUMF_sf"/>
</dbReference>
<dbReference type="InterPro" id="IPR005532">
    <property type="entry name" value="SUMF_dom"/>
</dbReference>
<feature type="domain" description="NACHT" evidence="2">
    <location>
        <begin position="621"/>
        <end position="828"/>
    </location>
</feature>
<dbReference type="Gene3D" id="3.40.50.300">
    <property type="entry name" value="P-loop containing nucleotide triphosphate hydrolases"/>
    <property type="match status" value="1"/>
</dbReference>
<evidence type="ECO:0000313" key="3">
    <source>
        <dbReference type="EMBL" id="WAS96395.1"/>
    </source>
</evidence>
<dbReference type="EMBL" id="CP114040">
    <property type="protein sequence ID" value="WAS96395.1"/>
    <property type="molecule type" value="Genomic_DNA"/>
</dbReference>
<dbReference type="Pfam" id="PF03781">
    <property type="entry name" value="FGE-sulfatase"/>
    <property type="match status" value="1"/>
</dbReference>
<gene>
    <name evidence="3" type="ORF">O0S08_09570</name>
</gene>
<dbReference type="Pfam" id="PF05729">
    <property type="entry name" value="NACHT"/>
    <property type="match status" value="1"/>
</dbReference>
<organism evidence="3 4">
    <name type="scientific">Nannocystis punicea</name>
    <dbReference type="NCBI Taxonomy" id="2995304"/>
    <lineage>
        <taxon>Bacteria</taxon>
        <taxon>Pseudomonadati</taxon>
        <taxon>Myxococcota</taxon>
        <taxon>Polyangia</taxon>
        <taxon>Nannocystales</taxon>
        <taxon>Nannocystaceae</taxon>
        <taxon>Nannocystis</taxon>
    </lineage>
</organism>
<dbReference type="SUPFAM" id="SSF56300">
    <property type="entry name" value="Metallo-dependent phosphatases"/>
    <property type="match status" value="1"/>
</dbReference>
<sequence length="1466" mass="162383">MRRLHELLCKLYPRTADLRRFLSHGEQGADIARHMPEEGVGIVRLADDAVAELVRRGLVQDALQRAAEDFPRQRGEIEAVARACGVDLAAPGVGAPAGRDGQETAARRSPKVAEAGPAEADAGPLRWLHLSDLHVGCRGEAAWWHVLDQFWRSVDEHLKIVGTPDLVLLTGDLTFKGEPAEFDRLTKFLEKLLGRLPKAADGHPPLVVAVPGNHEVQRPTGREALQYRVLRDFEKGRDDPDVADLLKEFWDKQDASFLRPLFANYLAWFDRVIRPGAVRPGVKLTTSFFPGDVYVELVLPGRFPLSIVGLNSAWMQYQGGDFEGKLALPLEQFQAALPHAQGESPLGVLEATHRALLLMHHPRSWLSKPQRQLFDSGIYPGGRFVACLHGHMHEPDAINKSEAGGVARCYYQAPSLFGVEKYGSAEESRAIGYTWATLRDDGELRAWPLKLKRKGDGTEVFDRDDFFHWDSAAGNVLLRPGDGRRFARPRASGGTHGGGKPASDDDSGPRVEVAEPAAILAYRAWVLQQKPGVTLIGVGGGDMSLDLDAVYVPLRARPREHLASKQLLLDAPRGASATVRAKSAPARTRSSVVKFSAAPKLRAYEPFEFEVDRLFGHVDTPHALILGEPGSGKTTALHKLLHVCAREGPETLGLPEGTVPVPLWLRRFSNGRPLAAWLQDELGERSGGKLSDDLGAALWAHGRLLLLADGLDEVADESLRARLCEYLGEQLAGTQVRAVVSSRYAGYRRAVKLPEKFAELELRPLSGEQVDRLVRQWFAEAVRVVLSVSEQEAQARGRGLIAALHSPTYSTQRLKVMVSTPLLLTLLCVIVHQGRPMPRSRAEYYERCLEVLLLRWGQEQKRREPPLVIDKAMAVLRPLAYTLQASGDRDTRMRGELVVLVRRRLRELGLDDNLGVQVVDWLQRDAGVLQEFAPEHLGFAHLGLQEYLAATHIVGEDEALYDELAARLGDPWWHEVARLVAAQRVAFVPLMRRVLKSQVSQGELLGELLDEAPEADATPLLERLDAGGTSRERATVLRLLRRFSGDERVREVVMKLRGDRDAEVRALAAQLLEVRETGGKGDGVEVVLVFPAKQRPTAEALARELRGCGVQVLRDAHGRLFNALELNSELATAGEAPCAVVLSGRGGPAWADAAVRSCLAYFADAKKPMAWALLPGGEDAVWPAEFGEAQRFDARDANGLDALRGWLATARRGARGVEKGQPFVEETTGIRFLWVPGGRFEMGMEGVRIAEPVYRVRLSPYWLAETPVTNAQYAKFLAARRREPTYWRDRQFSHEEQPVVGVSWDDAMQFCAWLSKVLVSSGVKVTLPSEAQWEFAARGTDSRRYPWGNEEPDATRAVFGREDGTAKVGSCPAGRGPFGHLDLAGNVWQWCRDGYNLDDYERRRGQESVDPVVAWRDNNRMIRSSSWRFDGVWAAAARDWRWHDSRYHDGGFRVAAEPASPLPLGP</sequence>
<dbReference type="Pfam" id="PF00149">
    <property type="entry name" value="Metallophos"/>
    <property type="match status" value="1"/>
</dbReference>
<dbReference type="InterPro" id="IPR051043">
    <property type="entry name" value="Sulfatase_Mod_Factor_Kinase"/>
</dbReference>
<evidence type="ECO:0000259" key="2">
    <source>
        <dbReference type="PROSITE" id="PS50837"/>
    </source>
</evidence>
<protein>
    <submittedName>
        <fullName evidence="3">SUMF1/EgtB/PvdO family nonheme iron enzyme</fullName>
    </submittedName>
</protein>
<dbReference type="InterPro" id="IPR004843">
    <property type="entry name" value="Calcineurin-like_PHP"/>
</dbReference>
<dbReference type="PROSITE" id="PS50837">
    <property type="entry name" value="NACHT"/>
    <property type="match status" value="1"/>
</dbReference>
<dbReference type="InterPro" id="IPR029052">
    <property type="entry name" value="Metallo-depent_PP-like"/>
</dbReference>
<reference evidence="3" key="1">
    <citation type="submission" date="2022-11" db="EMBL/GenBank/DDBJ databases">
        <title>Minimal conservation of predation-associated metabolite biosynthetic gene clusters underscores biosynthetic potential of Myxococcota including descriptions for ten novel species: Archangium lansinium sp. nov., Myxococcus landrumus sp. nov., Nannocystis bai.</title>
        <authorList>
            <person name="Ahearne A."/>
            <person name="Stevens C."/>
            <person name="Dowd S."/>
        </authorList>
    </citation>
    <scope>NUCLEOTIDE SEQUENCE</scope>
    <source>
        <strain evidence="3">Fl3</strain>
    </source>
</reference>
<dbReference type="SUPFAM" id="SSF52540">
    <property type="entry name" value="P-loop containing nucleoside triphosphate hydrolases"/>
    <property type="match status" value="1"/>
</dbReference>
<dbReference type="PANTHER" id="PTHR23150">
    <property type="entry name" value="SULFATASE MODIFYING FACTOR 1, 2"/>
    <property type="match status" value="1"/>
</dbReference>
<feature type="region of interest" description="Disordered" evidence="1">
    <location>
        <begin position="480"/>
        <end position="510"/>
    </location>
</feature>
<evidence type="ECO:0000313" key="4">
    <source>
        <dbReference type="Proteomes" id="UP001164459"/>
    </source>
</evidence>
<dbReference type="SUPFAM" id="SSF56436">
    <property type="entry name" value="C-type lectin-like"/>
    <property type="match status" value="1"/>
</dbReference>